<dbReference type="PANTHER" id="PTHR34072">
    <property type="entry name" value="ENZYMATIC POLYPROTEIN-RELATED"/>
    <property type="match status" value="1"/>
</dbReference>
<organism evidence="3 4">
    <name type="scientific">Paspalum notatum var. saurae</name>
    <dbReference type="NCBI Taxonomy" id="547442"/>
    <lineage>
        <taxon>Eukaryota</taxon>
        <taxon>Viridiplantae</taxon>
        <taxon>Streptophyta</taxon>
        <taxon>Embryophyta</taxon>
        <taxon>Tracheophyta</taxon>
        <taxon>Spermatophyta</taxon>
        <taxon>Magnoliopsida</taxon>
        <taxon>Liliopsida</taxon>
        <taxon>Poales</taxon>
        <taxon>Poaceae</taxon>
        <taxon>PACMAD clade</taxon>
        <taxon>Panicoideae</taxon>
        <taxon>Andropogonodae</taxon>
        <taxon>Paspaleae</taxon>
        <taxon>Paspalinae</taxon>
        <taxon>Paspalum</taxon>
    </lineage>
</organism>
<gene>
    <name evidence="3" type="ORF">U9M48_008617</name>
</gene>
<dbReference type="SUPFAM" id="SSF53098">
    <property type="entry name" value="Ribonuclease H-like"/>
    <property type="match status" value="1"/>
</dbReference>
<dbReference type="InterPro" id="IPR043502">
    <property type="entry name" value="DNA/RNA_pol_sf"/>
</dbReference>
<dbReference type="InterPro" id="IPR043128">
    <property type="entry name" value="Rev_trsase/Diguanyl_cyclase"/>
</dbReference>
<dbReference type="InterPro" id="IPR012337">
    <property type="entry name" value="RNaseH-like_sf"/>
</dbReference>
<dbReference type="GO" id="GO:0015074">
    <property type="term" value="P:DNA integration"/>
    <property type="evidence" value="ECO:0007669"/>
    <property type="project" value="InterPro"/>
</dbReference>
<dbReference type="PANTHER" id="PTHR34072:SF55">
    <property type="entry name" value="DNA_RNA POLYMERASES SUPERFAMILY PROTEIN"/>
    <property type="match status" value="1"/>
</dbReference>
<dbReference type="Proteomes" id="UP001341281">
    <property type="component" value="Chromosome 02"/>
</dbReference>
<dbReference type="InterPro" id="IPR001584">
    <property type="entry name" value="Integrase_cat-core"/>
</dbReference>
<keyword evidence="4" id="KW-1185">Reference proteome</keyword>
<accession>A0AAQ3SPF7</accession>
<dbReference type="InterPro" id="IPR036397">
    <property type="entry name" value="RNaseH_sf"/>
</dbReference>
<reference evidence="3 4" key="1">
    <citation type="submission" date="2024-02" db="EMBL/GenBank/DDBJ databases">
        <title>High-quality chromosome-scale genome assembly of Pensacola bahiagrass (Paspalum notatum Flugge var. saurae).</title>
        <authorList>
            <person name="Vega J.M."/>
            <person name="Podio M."/>
            <person name="Orjuela J."/>
            <person name="Siena L.A."/>
            <person name="Pessino S.C."/>
            <person name="Combes M.C."/>
            <person name="Mariac C."/>
            <person name="Albertini E."/>
            <person name="Pupilli F."/>
            <person name="Ortiz J.P.A."/>
            <person name="Leblanc O."/>
        </authorList>
    </citation>
    <scope>NUCLEOTIDE SEQUENCE [LARGE SCALE GENOMIC DNA]</scope>
    <source>
        <strain evidence="3">R1</strain>
        <tissue evidence="3">Leaf</tissue>
    </source>
</reference>
<feature type="domain" description="Integrase catalytic" evidence="2">
    <location>
        <begin position="466"/>
        <end position="555"/>
    </location>
</feature>
<dbReference type="GO" id="GO:0003676">
    <property type="term" value="F:nucleic acid binding"/>
    <property type="evidence" value="ECO:0007669"/>
    <property type="project" value="InterPro"/>
</dbReference>
<name>A0AAQ3SPF7_PASNO</name>
<evidence type="ECO:0000313" key="3">
    <source>
        <dbReference type="EMBL" id="WVZ58338.1"/>
    </source>
</evidence>
<proteinExistence type="predicted"/>
<sequence length="618" mass="68975">MSPQPSSTVCGPRFVFPTANEYYFHQRDRLEFTTLSYPTRTTSTDKIAWNSFTGTPRSQARWILVTSPSWLALRLLLGPHACRRCPQDNLSHSPRAVQNPGDTLWPHKCTGHLPSIDELNSAVVPSSLSWFSLTTSSFTAPHGLSTFGIYTWVLQCIADHHLFLKRSKCSIAASSVAYLRHVISGRGIAMDNDKVQAVLSWPVPKTVRAVRGFLGLAGYYQHFFRDYGTITASLTRLPCEEAAFYALCKALTQAPILQLPNFQHQFMLVCDPPNRPTTSEAGSLQTQTHRAGAGRATLAPIPLGLHLNRKTNHRSLKFLMDQCLAMIPQLQWASKLIRYDFTVQFKPGHANVMANALLRRDTDKLTESPTCSALSGPHGQHTGTGRGGHKQLNLYRGLLLKRTRCLSSRHPLWSLLSLPMPMVQDMKESRRYFTGSALRSIFPVCSRVCDHVFSCRNKTEQLRTGGLLQPLAVSSAVWSDIAMDFIEGLPRVHGKTIILTVVDKFSKFPDFIPLAHPYTATTVARAFFAEIVHLHGTPASIISDRDPLDMSSAFRPQSDGQSEVTNKIITMYLRCLSASLGTSPFRVIYGREPPTVREYDASLTKLLAVDQQLRDRNE</sequence>
<protein>
    <recommendedName>
        <fullName evidence="2">Integrase catalytic domain-containing protein</fullName>
    </recommendedName>
</protein>
<dbReference type="SUPFAM" id="SSF56672">
    <property type="entry name" value="DNA/RNA polymerases"/>
    <property type="match status" value="1"/>
</dbReference>
<feature type="region of interest" description="Disordered" evidence="1">
    <location>
        <begin position="368"/>
        <end position="388"/>
    </location>
</feature>
<dbReference type="PROSITE" id="PS50994">
    <property type="entry name" value="INTEGRASE"/>
    <property type="match status" value="1"/>
</dbReference>
<dbReference type="AlphaFoldDB" id="A0AAQ3SPF7"/>
<evidence type="ECO:0000256" key="1">
    <source>
        <dbReference type="SAM" id="MobiDB-lite"/>
    </source>
</evidence>
<evidence type="ECO:0000313" key="4">
    <source>
        <dbReference type="Proteomes" id="UP001341281"/>
    </source>
</evidence>
<evidence type="ECO:0000259" key="2">
    <source>
        <dbReference type="PROSITE" id="PS50994"/>
    </source>
</evidence>
<dbReference type="Gene3D" id="3.30.420.10">
    <property type="entry name" value="Ribonuclease H-like superfamily/Ribonuclease H"/>
    <property type="match status" value="1"/>
</dbReference>
<dbReference type="Gene3D" id="3.30.70.270">
    <property type="match status" value="2"/>
</dbReference>
<dbReference type="EMBL" id="CP144746">
    <property type="protein sequence ID" value="WVZ58338.1"/>
    <property type="molecule type" value="Genomic_DNA"/>
</dbReference>